<evidence type="ECO:0000313" key="2">
    <source>
        <dbReference type="EMBL" id="NMG76836.1"/>
    </source>
</evidence>
<accession>A0ABX1QEI8</accession>
<dbReference type="Proteomes" id="UP000648984">
    <property type="component" value="Unassembled WGS sequence"/>
</dbReference>
<keyword evidence="3" id="KW-1185">Reference proteome</keyword>
<proteinExistence type="predicted"/>
<evidence type="ECO:0000256" key="1">
    <source>
        <dbReference type="SAM" id="MobiDB-lite"/>
    </source>
</evidence>
<comment type="caution">
    <text evidence="2">The sequence shown here is derived from an EMBL/GenBank/DDBJ whole genome shotgun (WGS) entry which is preliminary data.</text>
</comment>
<reference evidence="2 3" key="1">
    <citation type="submission" date="2019-12" db="EMBL/GenBank/DDBJ databases">
        <title>Comparative genomics gives insights into the taxonomy of the Azoarcus-Aromatoleum group and reveals separate origins of nif in the plant-associated Azoarcus and non-plant-associated Aromatoleum sub-groups.</title>
        <authorList>
            <person name="Lafos M."/>
            <person name="Maluk M."/>
            <person name="Batista M."/>
            <person name="Junghare M."/>
            <person name="Carmona M."/>
            <person name="Faoro H."/>
            <person name="Cruz L.M."/>
            <person name="Battistoni F."/>
            <person name="De Souza E."/>
            <person name="Pedrosa F."/>
            <person name="Chen W.-M."/>
            <person name="Poole P.S."/>
            <person name="Dixon R.A."/>
            <person name="James E.K."/>
        </authorList>
    </citation>
    <scope>NUCLEOTIDE SEQUENCE [LARGE SCALE GENOMIC DNA]</scope>
    <source>
        <strain evidence="2 3">22Lin</strain>
    </source>
</reference>
<evidence type="ECO:0000313" key="3">
    <source>
        <dbReference type="Proteomes" id="UP000648984"/>
    </source>
</evidence>
<dbReference type="EMBL" id="WTVQ01000042">
    <property type="protein sequence ID" value="NMG76836.1"/>
    <property type="molecule type" value="Genomic_DNA"/>
</dbReference>
<dbReference type="RefSeq" id="WP_169261974.1">
    <property type="nucleotide sequence ID" value="NZ_WTVQ01000042.1"/>
</dbReference>
<organism evidence="2 3">
    <name type="scientific">Aromatoleum diolicum</name>
    <dbReference type="NCBI Taxonomy" id="75796"/>
    <lineage>
        <taxon>Bacteria</taxon>
        <taxon>Pseudomonadati</taxon>
        <taxon>Pseudomonadota</taxon>
        <taxon>Betaproteobacteria</taxon>
        <taxon>Rhodocyclales</taxon>
        <taxon>Rhodocyclaceae</taxon>
        <taxon>Aromatoleum</taxon>
    </lineage>
</organism>
<feature type="compositionally biased region" description="Polar residues" evidence="1">
    <location>
        <begin position="1"/>
        <end position="17"/>
    </location>
</feature>
<name>A0ABX1QEI8_9RHOO</name>
<feature type="compositionally biased region" description="Basic and acidic residues" evidence="1">
    <location>
        <begin position="19"/>
        <end position="29"/>
    </location>
</feature>
<gene>
    <name evidence="2" type="ORF">GPA25_18950</name>
</gene>
<evidence type="ECO:0008006" key="4">
    <source>
        <dbReference type="Google" id="ProtNLM"/>
    </source>
</evidence>
<sequence length="146" mass="16839">MAQSNTPDRAATTSTCDDTPARQQERDAKAFTGRGEAPTEVRLAAARVDRIHRAQDDLSRLTRRVRGRTFYLALHRRTATGQVQLRWRAAGPRAGHIPWNAIHTRFAQLPGALREWYERTHQRAIELNQREIEARLALKHAWQRDL</sequence>
<protein>
    <recommendedName>
        <fullName evidence="4">Transposase</fullName>
    </recommendedName>
</protein>
<feature type="region of interest" description="Disordered" evidence="1">
    <location>
        <begin position="1"/>
        <end position="36"/>
    </location>
</feature>